<dbReference type="GO" id="GO:0005634">
    <property type="term" value="C:nucleus"/>
    <property type="evidence" value="ECO:0007669"/>
    <property type="project" value="UniProtKB-SubCell"/>
</dbReference>
<evidence type="ECO:0000256" key="1">
    <source>
        <dbReference type="ARBA" id="ARBA00004123"/>
    </source>
</evidence>
<feature type="compositionally biased region" description="Low complexity" evidence="9">
    <location>
        <begin position="107"/>
        <end position="120"/>
    </location>
</feature>
<name>A0A9W8YVP0_9PEZI</name>
<dbReference type="OrthoDB" id="5345625at2759"/>
<keyword evidence="11" id="KW-1185">Reference proteome</keyword>
<comment type="similarity">
    <text evidence="3">Belongs to the WHI5/NRM1 family.</text>
</comment>
<feature type="region of interest" description="Disordered" evidence="9">
    <location>
        <begin position="1"/>
        <end position="128"/>
    </location>
</feature>
<keyword evidence="6" id="KW-0805">Transcription regulation</keyword>
<comment type="subcellular location">
    <subcellularLocation>
        <location evidence="2">Cytoplasm</location>
    </subcellularLocation>
    <subcellularLocation>
        <location evidence="1">Nucleus</location>
    </subcellularLocation>
</comment>
<evidence type="ECO:0000313" key="11">
    <source>
        <dbReference type="Proteomes" id="UP001140453"/>
    </source>
</evidence>
<keyword evidence="8" id="KW-0539">Nucleus</keyword>
<feature type="compositionally biased region" description="Acidic residues" evidence="9">
    <location>
        <begin position="266"/>
        <end position="279"/>
    </location>
</feature>
<evidence type="ECO:0000256" key="5">
    <source>
        <dbReference type="ARBA" id="ARBA00022491"/>
    </source>
</evidence>
<sequence>MSTATPTKRRALGALDVNVTRSPSSSSVNLLGKGGSPLKKTTVSRHATPSPARRETPKKRSLEDAEIASPALKKLCSATASNASPVKDTKVLAKPKASVEDADEDSPPASQPSARRSISPDASSLFDNSTINTSQLTNITEPDAHAPITTAAITTTGAAAAAVASISAASSAMLNLPPPRPRRVPTREEFRQKAEILKLRLSLATYKVKTNQTDVPLDKLQIRPVPGMMQRRSTPLPSMSAHTVQQATPAQYWYRSLPSSQVLDKDSDEESVGMQEEEEETHRQGHGVLSKVGVLSTPPRRRNVDDEARLTSSALRGGAAKGLLSLSQASS</sequence>
<dbReference type="InterPro" id="IPR013734">
    <property type="entry name" value="TF_Nrm1/Whi5"/>
</dbReference>
<evidence type="ECO:0000256" key="4">
    <source>
        <dbReference type="ARBA" id="ARBA00022490"/>
    </source>
</evidence>
<evidence type="ECO:0000256" key="2">
    <source>
        <dbReference type="ARBA" id="ARBA00004496"/>
    </source>
</evidence>
<keyword evidence="4" id="KW-0963">Cytoplasm</keyword>
<gene>
    <name evidence="10" type="ORF">N0V93_004964</name>
</gene>
<comment type="caution">
    <text evidence="10">The sequence shown here is derived from an EMBL/GenBank/DDBJ whole genome shotgun (WGS) entry which is preliminary data.</text>
</comment>
<dbReference type="EMBL" id="JAPEVB010000003">
    <property type="protein sequence ID" value="KAJ4391347.1"/>
    <property type="molecule type" value="Genomic_DNA"/>
</dbReference>
<feature type="region of interest" description="Disordered" evidence="9">
    <location>
        <begin position="263"/>
        <end position="309"/>
    </location>
</feature>
<dbReference type="Pfam" id="PF08528">
    <property type="entry name" value="Whi5"/>
    <property type="match status" value="1"/>
</dbReference>
<evidence type="ECO:0000256" key="8">
    <source>
        <dbReference type="ARBA" id="ARBA00023242"/>
    </source>
</evidence>
<dbReference type="AlphaFoldDB" id="A0A9W8YVP0"/>
<evidence type="ECO:0000256" key="7">
    <source>
        <dbReference type="ARBA" id="ARBA00023163"/>
    </source>
</evidence>
<accession>A0A9W8YVP0</accession>
<evidence type="ECO:0000256" key="9">
    <source>
        <dbReference type="SAM" id="MobiDB-lite"/>
    </source>
</evidence>
<evidence type="ECO:0000256" key="6">
    <source>
        <dbReference type="ARBA" id="ARBA00023015"/>
    </source>
</evidence>
<reference evidence="10" key="1">
    <citation type="submission" date="2022-10" db="EMBL/GenBank/DDBJ databases">
        <title>Tapping the CABI collections for fungal endophytes: first genome assemblies for Collariella, Neodidymelliopsis, Ascochyta clinopodiicola, Didymella pomorum, Didymosphaeria variabile, Neocosmospora piperis and Neocucurbitaria cava.</title>
        <authorList>
            <person name="Hill R."/>
        </authorList>
    </citation>
    <scope>NUCLEOTIDE SEQUENCE</scope>
    <source>
        <strain evidence="10">IMI 355082</strain>
    </source>
</reference>
<feature type="compositionally biased region" description="Basic and acidic residues" evidence="9">
    <location>
        <begin position="52"/>
        <end position="63"/>
    </location>
</feature>
<feature type="compositionally biased region" description="Polar residues" evidence="9">
    <location>
        <begin position="19"/>
        <end position="29"/>
    </location>
</feature>
<dbReference type="Proteomes" id="UP001140453">
    <property type="component" value="Unassembled WGS sequence"/>
</dbReference>
<protein>
    <submittedName>
        <fullName evidence="10">Uncharacterized protein</fullName>
    </submittedName>
</protein>
<evidence type="ECO:0000256" key="3">
    <source>
        <dbReference type="ARBA" id="ARBA00006922"/>
    </source>
</evidence>
<dbReference type="GO" id="GO:0005737">
    <property type="term" value="C:cytoplasm"/>
    <property type="evidence" value="ECO:0007669"/>
    <property type="project" value="UniProtKB-SubCell"/>
</dbReference>
<organism evidence="10 11">
    <name type="scientific">Gnomoniopsis smithogilvyi</name>
    <dbReference type="NCBI Taxonomy" id="1191159"/>
    <lineage>
        <taxon>Eukaryota</taxon>
        <taxon>Fungi</taxon>
        <taxon>Dikarya</taxon>
        <taxon>Ascomycota</taxon>
        <taxon>Pezizomycotina</taxon>
        <taxon>Sordariomycetes</taxon>
        <taxon>Sordariomycetidae</taxon>
        <taxon>Diaporthales</taxon>
        <taxon>Gnomoniaceae</taxon>
        <taxon>Gnomoniopsis</taxon>
    </lineage>
</organism>
<keyword evidence="7" id="KW-0804">Transcription</keyword>
<evidence type="ECO:0000313" key="10">
    <source>
        <dbReference type="EMBL" id="KAJ4391347.1"/>
    </source>
</evidence>
<proteinExistence type="inferred from homology"/>
<keyword evidence="5" id="KW-0678">Repressor</keyword>